<proteinExistence type="predicted"/>
<dbReference type="Pfam" id="PF21813">
    <property type="entry name" value="DUF6882"/>
    <property type="match status" value="1"/>
</dbReference>
<dbReference type="AlphaFoldDB" id="A0A0P9Y581"/>
<dbReference type="RefSeq" id="WP_004886721.1">
    <property type="nucleotide sequence ID" value="NZ_LJRF01000189.1"/>
</dbReference>
<protein>
    <submittedName>
        <fullName evidence="1">Uncharacterized protein</fullName>
    </submittedName>
</protein>
<dbReference type="Proteomes" id="UP000050554">
    <property type="component" value="Unassembled WGS sequence"/>
</dbReference>
<organism evidence="1 2">
    <name type="scientific">Pseudomonas syringae pv. ribicola</name>
    <dbReference type="NCBI Taxonomy" id="55398"/>
    <lineage>
        <taxon>Bacteria</taxon>
        <taxon>Pseudomonadati</taxon>
        <taxon>Pseudomonadota</taxon>
        <taxon>Gammaproteobacteria</taxon>
        <taxon>Pseudomonadales</taxon>
        <taxon>Pseudomonadaceae</taxon>
        <taxon>Pseudomonas</taxon>
    </lineage>
</organism>
<sequence>MLEQTFEHLLETAMADLMAKQEQLSRDYGLGNMARWWLDQEAATVQFFDENDRLAVEGQIINIGSFSPRHGSWLWAWSNPTVLTALREKALPLKQLQAISGAECFGAEQAIQLEDESMAWELAAVAVHHLNALGCYRAPTSSDGPVIFLAITHLRHISH</sequence>
<name>A0A0P9Y581_PSESI</name>
<comment type="caution">
    <text evidence="1">The sequence shown here is derived from an EMBL/GenBank/DDBJ whole genome shotgun (WGS) entry which is preliminary data.</text>
</comment>
<evidence type="ECO:0000313" key="1">
    <source>
        <dbReference type="EMBL" id="KPY43361.1"/>
    </source>
</evidence>
<evidence type="ECO:0000313" key="2">
    <source>
        <dbReference type="Proteomes" id="UP000050554"/>
    </source>
</evidence>
<dbReference type="PATRIC" id="fig|55398.3.peg.3270"/>
<dbReference type="InterPro" id="IPR049249">
    <property type="entry name" value="DUF6882"/>
</dbReference>
<dbReference type="EMBL" id="LJRF01000189">
    <property type="protein sequence ID" value="KPY43361.1"/>
    <property type="molecule type" value="Genomic_DNA"/>
</dbReference>
<gene>
    <name evidence="1" type="ORF">ALO47_02579</name>
</gene>
<accession>A0A0P9Y581</accession>
<reference evidence="1 2" key="1">
    <citation type="submission" date="2015-09" db="EMBL/GenBank/DDBJ databases">
        <title>Genome announcement of multiple Pseudomonas syringae strains.</title>
        <authorList>
            <person name="Thakur S."/>
            <person name="Wang P.W."/>
            <person name="Gong Y."/>
            <person name="Weir B.S."/>
            <person name="Guttman D.S."/>
        </authorList>
    </citation>
    <scope>NUCLEOTIDE SEQUENCE [LARGE SCALE GENOMIC DNA]</scope>
    <source>
        <strain evidence="1 2">ICMP3882</strain>
    </source>
</reference>